<organism evidence="1 2">
    <name type="scientific">Bifidobacterium pseudolongum subsp. globosum</name>
    <dbReference type="NCBI Taxonomy" id="1690"/>
    <lineage>
        <taxon>Bacteria</taxon>
        <taxon>Bacillati</taxon>
        <taxon>Actinomycetota</taxon>
        <taxon>Actinomycetes</taxon>
        <taxon>Bifidobacteriales</taxon>
        <taxon>Bifidobacteriaceae</taxon>
        <taxon>Bifidobacterium</taxon>
    </lineage>
</organism>
<accession>A0A4Q5AQG1</accession>
<comment type="caution">
    <text evidence="1">The sequence shown here is derived from an EMBL/GenBank/DDBJ whole genome shotgun (WGS) entry which is preliminary data.</text>
</comment>
<dbReference type="Proteomes" id="UP000292382">
    <property type="component" value="Unassembled WGS sequence"/>
</dbReference>
<gene>
    <name evidence="1" type="ORF">PG2003B_1804</name>
</gene>
<reference evidence="1 2" key="1">
    <citation type="submission" date="2018-12" db="EMBL/GenBank/DDBJ databases">
        <title>Unveiling genomic diversity among members of the Bifidobacterium pseudolongum species, a widely distributed gut commensal of the animal kingdom.</title>
        <authorList>
            <person name="Lugli G.A."/>
            <person name="Duranti S."/>
            <person name="Albert K."/>
            <person name="Mancabelli L."/>
            <person name="Napoli S."/>
            <person name="Viappiani A."/>
            <person name="Anzalone R."/>
            <person name="Longhi G."/>
            <person name="Milani C."/>
            <person name="Turroni F."/>
            <person name="Alessandri G."/>
            <person name="Sela D.A."/>
            <person name="Van Sinderen D."/>
            <person name="Ventura M."/>
        </authorList>
    </citation>
    <scope>NUCLEOTIDE SEQUENCE [LARGE SCALE GENOMIC DNA]</scope>
    <source>
        <strain evidence="1 2">2003B</strain>
    </source>
</reference>
<name>A0A4Q5AQG1_9BIFI</name>
<evidence type="ECO:0000313" key="1">
    <source>
        <dbReference type="EMBL" id="RYQ33952.1"/>
    </source>
</evidence>
<proteinExistence type="predicted"/>
<protein>
    <submittedName>
        <fullName evidence="1">Uncharacterized protein</fullName>
    </submittedName>
</protein>
<sequence>MSKANFPDTSQFLSINDMVDECCTYFVVSPDRINRKYAQTMLRKRINEIKEDYEKSQTSIDWLHGSYEVRKDFFNGALLEDPTVMKYFVKRSDIPDANSVPRLKTEMLGEVKAYTNDPPTFDNTPYANSVYQQFPDRTLLELISEKVDSLSKIQSSLNEVLRFVQLLSSELLGFDLTQYDKDKQKIEELSNYMYDINFYNTADYAGYSTEENAISTHDLLLYTQLISLDKKVQSMHSYTRSKHVKK</sequence>
<evidence type="ECO:0000313" key="2">
    <source>
        <dbReference type="Proteomes" id="UP000292382"/>
    </source>
</evidence>
<dbReference type="EMBL" id="RYUW01000029">
    <property type="protein sequence ID" value="RYQ33952.1"/>
    <property type="molecule type" value="Genomic_DNA"/>
</dbReference>
<dbReference type="AlphaFoldDB" id="A0A4Q5AQG1"/>
<dbReference type="RefSeq" id="WP_129967126.1">
    <property type="nucleotide sequence ID" value="NZ_RYUW01000029.1"/>
</dbReference>